<accession>A0A0A1TRX2</accession>
<dbReference type="AlphaFoldDB" id="A0A0A1TRX2"/>
<dbReference type="Gene3D" id="3.90.1200.10">
    <property type="match status" value="1"/>
</dbReference>
<sequence>MFSDDEVRALIELQCNFIPSVTSLQRSGEGGEHQAWIINDSYVVRVRDDEDGYELLQREALLLESLRSTATRNGLDQRIIPSCLVTGQHKGVAFGVYDKIRGISVEEVPEAVSQHTEEGLVSVLYLLRKMSLDGARALKLLDEDPIDMPQLRRDALVAWERLISKEQWPPHSKLGQLLQIDETSPDEHVHIVQHADLKGEHIFVNPDTGRLTGIIDWSDAQIGDPSVDIGGIAISIGAVAAMRIGKHAGYSNPTIQRGLVVARCNAILLLDETLNVGTDCPIWLLKRQLQRAMEEESGNIN</sequence>
<dbReference type="InterPro" id="IPR051678">
    <property type="entry name" value="AGP_Transferase"/>
</dbReference>
<evidence type="ECO:0000313" key="2">
    <source>
        <dbReference type="EMBL" id="CEJ94768.1"/>
    </source>
</evidence>
<gene>
    <name evidence="2" type="ORF">VHEMI10281</name>
</gene>
<evidence type="ECO:0000259" key="1">
    <source>
        <dbReference type="Pfam" id="PF01636"/>
    </source>
</evidence>
<dbReference type="OrthoDB" id="5598852at2759"/>
<dbReference type="Proteomes" id="UP000039046">
    <property type="component" value="Unassembled WGS sequence"/>
</dbReference>
<dbReference type="InterPro" id="IPR011009">
    <property type="entry name" value="Kinase-like_dom_sf"/>
</dbReference>
<dbReference type="Pfam" id="PF01636">
    <property type="entry name" value="APH"/>
    <property type="match status" value="1"/>
</dbReference>
<protein>
    <recommendedName>
        <fullName evidence="1">Aminoglycoside phosphotransferase domain-containing protein</fullName>
    </recommendedName>
</protein>
<reference evidence="2 3" key="1">
    <citation type="journal article" date="2015" name="Genome Announc.">
        <title>Draft Genome Sequence and Gene Annotation of the Entomopathogenic Fungus Verticillium hemipterigenum.</title>
        <authorList>
            <person name="Horn F."/>
            <person name="Habel A."/>
            <person name="Scharf D.H."/>
            <person name="Dworschak J."/>
            <person name="Brakhage A.A."/>
            <person name="Guthke R."/>
            <person name="Hertweck C."/>
            <person name="Linde J."/>
        </authorList>
    </citation>
    <scope>NUCLEOTIDE SEQUENCE [LARGE SCALE GENOMIC DNA]</scope>
</reference>
<organism evidence="2 3">
    <name type="scientific">[Torrubiella] hemipterigena</name>
    <dbReference type="NCBI Taxonomy" id="1531966"/>
    <lineage>
        <taxon>Eukaryota</taxon>
        <taxon>Fungi</taxon>
        <taxon>Dikarya</taxon>
        <taxon>Ascomycota</taxon>
        <taxon>Pezizomycotina</taxon>
        <taxon>Sordariomycetes</taxon>
        <taxon>Hypocreomycetidae</taxon>
        <taxon>Hypocreales</taxon>
        <taxon>Clavicipitaceae</taxon>
        <taxon>Clavicipitaceae incertae sedis</taxon>
        <taxon>'Torrubiella' clade</taxon>
    </lineage>
</organism>
<dbReference type="EMBL" id="CDHN01000007">
    <property type="protein sequence ID" value="CEJ94768.1"/>
    <property type="molecule type" value="Genomic_DNA"/>
</dbReference>
<dbReference type="SUPFAM" id="SSF56112">
    <property type="entry name" value="Protein kinase-like (PK-like)"/>
    <property type="match status" value="1"/>
</dbReference>
<keyword evidence="3" id="KW-1185">Reference proteome</keyword>
<dbReference type="PANTHER" id="PTHR21310">
    <property type="entry name" value="AMINOGLYCOSIDE PHOSPHOTRANSFERASE-RELATED-RELATED"/>
    <property type="match status" value="1"/>
</dbReference>
<evidence type="ECO:0000313" key="3">
    <source>
        <dbReference type="Proteomes" id="UP000039046"/>
    </source>
</evidence>
<dbReference type="Gene3D" id="3.30.200.20">
    <property type="entry name" value="Phosphorylase Kinase, domain 1"/>
    <property type="match status" value="1"/>
</dbReference>
<feature type="domain" description="Aminoglycoside phosphotransferase" evidence="1">
    <location>
        <begin position="28"/>
        <end position="251"/>
    </location>
</feature>
<dbReference type="HOGENOM" id="CLU_077679_0_0_1"/>
<name>A0A0A1TRX2_9HYPO</name>
<proteinExistence type="predicted"/>
<dbReference type="InterPro" id="IPR002575">
    <property type="entry name" value="Aminoglycoside_PTrfase"/>
</dbReference>